<accession>A0A809QXX5</accession>
<reference evidence="2" key="1">
    <citation type="journal article" name="DNA Res.">
        <title>The physiological potential of anammox bacteria as revealed by their core genome structure.</title>
        <authorList>
            <person name="Okubo T."/>
            <person name="Toyoda A."/>
            <person name="Fukuhara K."/>
            <person name="Uchiyama I."/>
            <person name="Harigaya Y."/>
            <person name="Kuroiwa M."/>
            <person name="Suzuki T."/>
            <person name="Murakami Y."/>
            <person name="Suwa Y."/>
            <person name="Takami H."/>
        </authorList>
    </citation>
    <scope>NUCLEOTIDE SEQUENCE</scope>
    <source>
        <strain evidence="2">317325-3</strain>
    </source>
</reference>
<organism evidence="2 3">
    <name type="scientific">Candidatus Desulfobacillus denitrificans</name>
    <dbReference type="NCBI Taxonomy" id="2608985"/>
    <lineage>
        <taxon>Bacteria</taxon>
        <taxon>Pseudomonadati</taxon>
        <taxon>Pseudomonadota</taxon>
        <taxon>Betaproteobacteria</taxon>
        <taxon>Candidatus Desulfobacillus</taxon>
    </lineage>
</organism>
<name>A0A809QXX5_9PROT</name>
<dbReference type="KEGG" id="ddz:DSYM_09790"/>
<dbReference type="EMBL" id="AP021857">
    <property type="protein sequence ID" value="BBO20280.1"/>
    <property type="molecule type" value="Genomic_DNA"/>
</dbReference>
<protein>
    <recommendedName>
        <fullName evidence="1">DUF1854 domain-containing protein</fullName>
    </recommendedName>
</protein>
<evidence type="ECO:0000313" key="2">
    <source>
        <dbReference type="EMBL" id="BBO20280.1"/>
    </source>
</evidence>
<dbReference type="AlphaFoldDB" id="A0A809QXX5"/>
<gene>
    <name evidence="2" type="ORF">DSYM_09790</name>
</gene>
<dbReference type="Proteomes" id="UP000662914">
    <property type="component" value="Chromosome"/>
</dbReference>
<feature type="domain" description="DUF1854" evidence="1">
    <location>
        <begin position="25"/>
        <end position="154"/>
    </location>
</feature>
<evidence type="ECO:0000259" key="1">
    <source>
        <dbReference type="Pfam" id="PF08909"/>
    </source>
</evidence>
<evidence type="ECO:0000313" key="3">
    <source>
        <dbReference type="Proteomes" id="UP000662914"/>
    </source>
</evidence>
<dbReference type="Pfam" id="PF08909">
    <property type="entry name" value="DUF1854"/>
    <property type="match status" value="1"/>
</dbReference>
<sequence length="155" mass="17423">METDFDLARNAFGRLVLTTAAGDVHEGVVPVRAFPIAAPDEDIALVGQDGHEVAWIGRLDALPAGVRQVVEEELGRREFMPEIRRLRSVSSFATPSTWKVDTDRGETQFVLWGEEFIRRLGKSGLLIEDSHGIHFLVRDLNALDKTSRRLLDRFL</sequence>
<dbReference type="InterPro" id="IPR015005">
    <property type="entry name" value="DUF1854"/>
</dbReference>
<proteinExistence type="predicted"/>